<reference evidence="2 3" key="1">
    <citation type="submission" date="2017-06" db="EMBL/GenBank/DDBJ databases">
        <title>Sequencing and comparative analysis of myxobacterial genomes.</title>
        <authorList>
            <person name="Rupp O."/>
            <person name="Goesmann A."/>
            <person name="Sogaard-Andersen L."/>
        </authorList>
    </citation>
    <scope>NUCLEOTIDE SEQUENCE [LARGE SCALE GENOMIC DNA]</scope>
    <source>
        <strain evidence="2 3">DSM 52655</strain>
    </source>
</reference>
<evidence type="ECO:0008006" key="4">
    <source>
        <dbReference type="Google" id="ProtNLM"/>
    </source>
</evidence>
<organism evidence="2 3">
    <name type="scientific">Cystobacter fuscus</name>
    <dbReference type="NCBI Taxonomy" id="43"/>
    <lineage>
        <taxon>Bacteria</taxon>
        <taxon>Pseudomonadati</taxon>
        <taxon>Myxococcota</taxon>
        <taxon>Myxococcia</taxon>
        <taxon>Myxococcales</taxon>
        <taxon>Cystobacterineae</taxon>
        <taxon>Archangiaceae</taxon>
        <taxon>Cystobacter</taxon>
    </lineage>
</organism>
<dbReference type="KEGG" id="cfus:CYFUS_001947"/>
<name>A0A250IZ68_9BACT</name>
<evidence type="ECO:0000313" key="2">
    <source>
        <dbReference type="EMBL" id="ATB36532.1"/>
    </source>
</evidence>
<proteinExistence type="predicted"/>
<keyword evidence="1" id="KW-0732">Signal</keyword>
<protein>
    <recommendedName>
        <fullName evidence="4">Lipoprotein</fullName>
    </recommendedName>
</protein>
<evidence type="ECO:0000313" key="3">
    <source>
        <dbReference type="Proteomes" id="UP000217257"/>
    </source>
</evidence>
<gene>
    <name evidence="2" type="ORF">CYFUS_001947</name>
</gene>
<evidence type="ECO:0000256" key="1">
    <source>
        <dbReference type="SAM" id="SignalP"/>
    </source>
</evidence>
<feature type="chain" id="PRO_5013032774" description="Lipoprotein" evidence="1">
    <location>
        <begin position="24"/>
        <end position="228"/>
    </location>
</feature>
<dbReference type="Proteomes" id="UP000217257">
    <property type="component" value="Chromosome"/>
</dbReference>
<dbReference type="AlphaFoldDB" id="A0A250IZ68"/>
<dbReference type="EMBL" id="CP022098">
    <property type="protein sequence ID" value="ATB36532.1"/>
    <property type="molecule type" value="Genomic_DNA"/>
</dbReference>
<accession>A0A250IZ68</accession>
<sequence length="228" mass="25192">MRAGALGLAVVLLSGPGGTGALAAPPARAAALTWERVFGAPATKPDVYLRAKVHEGSGPARSFELWREGERRLKRVEEDGLELRVEDEGRPGAPAYVFTVVDRRAGTLRRLPAERAGRLGPAFTWWTQAHLLSLPGPRYTLQRVPGPGARWGGARCEWYLFTPDGQPGTRVCWSREFAVPLRIDEQRGADWWTRLSVESIGPIPPEKRDWKLDTAGLRELALPEPDED</sequence>
<feature type="signal peptide" evidence="1">
    <location>
        <begin position="1"/>
        <end position="23"/>
    </location>
</feature>